<comment type="caution">
    <text evidence="6">The sequence shown here is derived from an EMBL/GenBank/DDBJ whole genome shotgun (WGS) entry which is preliminary data.</text>
</comment>
<organism evidence="6 7">
    <name type="scientific">Luteolibacter arcticus</name>
    <dbReference type="NCBI Taxonomy" id="1581411"/>
    <lineage>
        <taxon>Bacteria</taxon>
        <taxon>Pseudomonadati</taxon>
        <taxon>Verrucomicrobiota</taxon>
        <taxon>Verrucomicrobiia</taxon>
        <taxon>Verrucomicrobiales</taxon>
        <taxon>Verrucomicrobiaceae</taxon>
        <taxon>Luteolibacter</taxon>
    </lineage>
</organism>
<protein>
    <submittedName>
        <fullName evidence="6">Arabinan endo-1,5-alpha-L-arabinosidase</fullName>
    </submittedName>
</protein>
<dbReference type="Gene3D" id="2.115.10.20">
    <property type="entry name" value="Glycosyl hydrolase domain, family 43"/>
    <property type="match status" value="1"/>
</dbReference>
<keyword evidence="4 5" id="KW-0326">Glycosidase</keyword>
<dbReference type="PIRSF" id="PIRSF026534">
    <property type="entry name" value="Endo_alpha-L-arabinosidase"/>
    <property type="match status" value="1"/>
</dbReference>
<dbReference type="PANTHER" id="PTHR43301:SF3">
    <property type="entry name" value="ARABINAN ENDO-1,5-ALPHA-L-ARABINOSIDASE A-RELATED"/>
    <property type="match status" value="1"/>
</dbReference>
<comment type="similarity">
    <text evidence="2 5">Belongs to the glycosyl hydrolase 43 family.</text>
</comment>
<proteinExistence type="inferred from homology"/>
<dbReference type="EMBL" id="JAPDDT010000007">
    <property type="protein sequence ID" value="MCW1924194.1"/>
    <property type="molecule type" value="Genomic_DNA"/>
</dbReference>
<dbReference type="RefSeq" id="WP_264488301.1">
    <property type="nucleotide sequence ID" value="NZ_JAPDDT010000007.1"/>
</dbReference>
<evidence type="ECO:0000256" key="4">
    <source>
        <dbReference type="ARBA" id="ARBA00023295"/>
    </source>
</evidence>
<accession>A0ABT3GKZ4</accession>
<comment type="pathway">
    <text evidence="1 5">Glycan metabolism; L-arabinan degradation.</text>
</comment>
<dbReference type="Proteomes" id="UP001320876">
    <property type="component" value="Unassembled WGS sequence"/>
</dbReference>
<evidence type="ECO:0000313" key="6">
    <source>
        <dbReference type="EMBL" id="MCW1924194.1"/>
    </source>
</evidence>
<dbReference type="SUPFAM" id="SSF75005">
    <property type="entry name" value="Arabinanase/levansucrase/invertase"/>
    <property type="match status" value="1"/>
</dbReference>
<evidence type="ECO:0000256" key="2">
    <source>
        <dbReference type="ARBA" id="ARBA00009865"/>
    </source>
</evidence>
<dbReference type="InterPro" id="IPR006710">
    <property type="entry name" value="Glyco_hydro_43"/>
</dbReference>
<dbReference type="InterPro" id="IPR050727">
    <property type="entry name" value="GH43_arabinanases"/>
</dbReference>
<dbReference type="PANTHER" id="PTHR43301">
    <property type="entry name" value="ARABINAN ENDO-1,5-ALPHA-L-ARABINOSIDASE"/>
    <property type="match status" value="1"/>
</dbReference>
<dbReference type="InterPro" id="IPR016840">
    <property type="entry name" value="Glyco_hydro_43_endo_a_Ara-ase"/>
</dbReference>
<sequence length="316" mass="36364">MPSRILLFLFLFLFAAALPLVAQFRPDEPYPRIHDPSTVVTEKGDAWCLSTGNGVLLLRREQDGRWKREAPLFREYPAWHKTEVPENKGHLWAPDIVRIKDKWFIYYSVSSFGSNHSAIGLLTGKTLDPKSKDYGWKDEGVVIRSRRPDRFNAIDPAVILDGGKLWMSYGSFWEGIFLIELNPETGLRKNDDAPLKLAMYPEIEAPFIHKHEGWYYLFVNWGKCCRGVDSTYEIRVGRSKKITGPYLDKDGTDMKDGGGSPFLATQGRFIGPGHASIFREEGKEWLVHHYYDKDRRGRSDLRMLPLAWKDGWPVVE</sequence>
<evidence type="ECO:0000256" key="5">
    <source>
        <dbReference type="PIRNR" id="PIRNR026534"/>
    </source>
</evidence>
<evidence type="ECO:0000256" key="1">
    <source>
        <dbReference type="ARBA" id="ARBA00004834"/>
    </source>
</evidence>
<dbReference type="Pfam" id="PF04616">
    <property type="entry name" value="Glyco_hydro_43"/>
    <property type="match status" value="1"/>
</dbReference>
<gene>
    <name evidence="6" type="ORF">OKA05_16630</name>
</gene>
<keyword evidence="7" id="KW-1185">Reference proteome</keyword>
<name>A0ABT3GKZ4_9BACT</name>
<keyword evidence="3 5" id="KW-0378">Hydrolase</keyword>
<evidence type="ECO:0000313" key="7">
    <source>
        <dbReference type="Proteomes" id="UP001320876"/>
    </source>
</evidence>
<dbReference type="CDD" id="cd08998">
    <property type="entry name" value="GH43_Arb43a-like"/>
    <property type="match status" value="1"/>
</dbReference>
<reference evidence="6 7" key="1">
    <citation type="submission" date="2022-10" db="EMBL/GenBank/DDBJ databases">
        <title>Luteolibacter arcticus strain CCTCC AB 2014275, whole genome shotgun sequencing project.</title>
        <authorList>
            <person name="Zhao G."/>
            <person name="Shen L."/>
        </authorList>
    </citation>
    <scope>NUCLEOTIDE SEQUENCE [LARGE SCALE GENOMIC DNA]</scope>
    <source>
        <strain evidence="6 7">CCTCC AB 2014275</strain>
    </source>
</reference>
<dbReference type="InterPro" id="IPR023296">
    <property type="entry name" value="Glyco_hydro_beta-prop_sf"/>
</dbReference>
<evidence type="ECO:0000256" key="3">
    <source>
        <dbReference type="ARBA" id="ARBA00022801"/>
    </source>
</evidence>